<comment type="caution">
    <text evidence="3">The sequence shown here is derived from an EMBL/GenBank/DDBJ whole genome shotgun (WGS) entry which is preliminary data.</text>
</comment>
<protein>
    <recommendedName>
        <fullName evidence="2">DM2 domain-containing protein</fullName>
    </recommendedName>
</protein>
<evidence type="ECO:0000259" key="2">
    <source>
        <dbReference type="PROSITE" id="PS51925"/>
    </source>
</evidence>
<dbReference type="AlphaFoldDB" id="A0A9W7HKV7"/>
<keyword evidence="4" id="KW-1185">Reference proteome</keyword>
<dbReference type="PROSITE" id="PS51925">
    <property type="entry name" value="SWIB_MDM2"/>
    <property type="match status" value="1"/>
</dbReference>
<dbReference type="Proteomes" id="UP001165190">
    <property type="component" value="Unassembled WGS sequence"/>
</dbReference>
<dbReference type="PANTHER" id="PTHR13844">
    <property type="entry name" value="SWI/SNF-RELATED MATRIX-ASSOCIATED ACTIN-DEPENDENT REGULATOR OF CHROMATIN SUBFAMILY D"/>
    <property type="match status" value="1"/>
</dbReference>
<dbReference type="Pfam" id="PF02201">
    <property type="entry name" value="SWIB"/>
    <property type="match status" value="1"/>
</dbReference>
<organism evidence="3 4">
    <name type="scientific">Hibiscus trionum</name>
    <name type="common">Flower of an hour</name>
    <dbReference type="NCBI Taxonomy" id="183268"/>
    <lineage>
        <taxon>Eukaryota</taxon>
        <taxon>Viridiplantae</taxon>
        <taxon>Streptophyta</taxon>
        <taxon>Embryophyta</taxon>
        <taxon>Tracheophyta</taxon>
        <taxon>Spermatophyta</taxon>
        <taxon>Magnoliopsida</taxon>
        <taxon>eudicotyledons</taxon>
        <taxon>Gunneridae</taxon>
        <taxon>Pentapetalae</taxon>
        <taxon>rosids</taxon>
        <taxon>malvids</taxon>
        <taxon>Malvales</taxon>
        <taxon>Malvaceae</taxon>
        <taxon>Malvoideae</taxon>
        <taxon>Hibiscus</taxon>
    </lineage>
</organism>
<dbReference type="SMART" id="SM00151">
    <property type="entry name" value="SWIB"/>
    <property type="match status" value="1"/>
</dbReference>
<gene>
    <name evidence="3" type="ORF">HRI_001567900</name>
</gene>
<dbReference type="OrthoDB" id="10251073at2759"/>
<feature type="domain" description="DM2" evidence="2">
    <location>
        <begin position="77"/>
        <end position="155"/>
    </location>
</feature>
<evidence type="ECO:0000256" key="1">
    <source>
        <dbReference type="SAM" id="MobiDB-lite"/>
    </source>
</evidence>
<dbReference type="CDD" id="cd10567">
    <property type="entry name" value="SWIB-MDM2_like"/>
    <property type="match status" value="1"/>
</dbReference>
<dbReference type="InterPro" id="IPR003121">
    <property type="entry name" value="SWIB_MDM2_domain"/>
</dbReference>
<proteinExistence type="predicted"/>
<dbReference type="SUPFAM" id="SSF47592">
    <property type="entry name" value="SWIB/MDM2 domain"/>
    <property type="match status" value="1"/>
</dbReference>
<evidence type="ECO:0000313" key="4">
    <source>
        <dbReference type="Proteomes" id="UP001165190"/>
    </source>
</evidence>
<evidence type="ECO:0000313" key="3">
    <source>
        <dbReference type="EMBL" id="GMI78986.1"/>
    </source>
</evidence>
<dbReference type="EMBL" id="BSYR01000016">
    <property type="protein sequence ID" value="GMI78986.1"/>
    <property type="molecule type" value="Genomic_DNA"/>
</dbReference>
<accession>A0A9W7HKV7</accession>
<dbReference type="InterPro" id="IPR036885">
    <property type="entry name" value="SWIB_MDM2_dom_sf"/>
</dbReference>
<dbReference type="Gene3D" id="1.10.245.10">
    <property type="entry name" value="SWIB/MDM2 domain"/>
    <property type="match status" value="1"/>
</dbReference>
<feature type="region of interest" description="Disordered" evidence="1">
    <location>
        <begin position="41"/>
        <end position="79"/>
    </location>
</feature>
<dbReference type="InterPro" id="IPR019835">
    <property type="entry name" value="SWIB_domain"/>
</dbReference>
<reference evidence="3" key="1">
    <citation type="submission" date="2023-05" db="EMBL/GenBank/DDBJ databases">
        <title>Genome and transcriptome analyses reveal genes involved in the formation of fine ridges on petal epidermal cells in Hibiscus trionum.</title>
        <authorList>
            <person name="Koshimizu S."/>
            <person name="Masuda S."/>
            <person name="Ishii T."/>
            <person name="Shirasu K."/>
            <person name="Hoshino A."/>
            <person name="Arita M."/>
        </authorList>
    </citation>
    <scope>NUCLEOTIDE SEQUENCE</scope>
    <source>
        <strain evidence="3">Hamamatsu line</strain>
    </source>
</reference>
<sequence length="157" mass="16736">MSRVFNSFRALLASPAASPSSSSSSAAAAMFSSSTSTAAAAKSATSKAAKKTPKKSTTSKPLAEKPATPRTTNRSSGILKVTPVSPALGRFLGAPEASRTDAVKQIWNYIKSHNLQNPNNKREIFCDEKLKTIFDGKEKVGFLEIGKMLSRHFVKSS</sequence>
<name>A0A9W7HKV7_HIBTR</name>